<dbReference type="InterPro" id="IPR018856">
    <property type="entry name" value="Stn1_N"/>
</dbReference>
<name>R7Z7A5_CONA1</name>
<reference evidence="7" key="1">
    <citation type="submission" date="2012-06" db="EMBL/GenBank/DDBJ databases">
        <title>The genome sequence of Coniosporium apollinis CBS 100218.</title>
        <authorList>
            <consortium name="The Broad Institute Genome Sequencing Platform"/>
            <person name="Cuomo C."/>
            <person name="Gorbushina A."/>
            <person name="Noack S."/>
            <person name="Walker B."/>
            <person name="Young S.K."/>
            <person name="Zeng Q."/>
            <person name="Gargeya S."/>
            <person name="Fitzgerald M."/>
            <person name="Haas B."/>
            <person name="Abouelleil A."/>
            <person name="Alvarado L."/>
            <person name="Arachchi H.M."/>
            <person name="Berlin A.M."/>
            <person name="Chapman S.B."/>
            <person name="Goldberg J."/>
            <person name="Griggs A."/>
            <person name="Gujja S."/>
            <person name="Hansen M."/>
            <person name="Howarth C."/>
            <person name="Imamovic A."/>
            <person name="Larimer J."/>
            <person name="McCowan C."/>
            <person name="Montmayeur A."/>
            <person name="Murphy C."/>
            <person name="Neiman D."/>
            <person name="Pearson M."/>
            <person name="Priest M."/>
            <person name="Roberts A."/>
            <person name="Saif S."/>
            <person name="Shea T."/>
            <person name="Sisk P."/>
            <person name="Sykes S."/>
            <person name="Wortman J."/>
            <person name="Nusbaum C."/>
            <person name="Birren B."/>
        </authorList>
    </citation>
    <scope>NUCLEOTIDE SEQUENCE [LARGE SCALE GENOMIC DNA]</scope>
    <source>
        <strain evidence="7">CBS 100218</strain>
    </source>
</reference>
<keyword evidence="3" id="KW-0779">Telomere</keyword>
<evidence type="ECO:0000256" key="1">
    <source>
        <dbReference type="ARBA" id="ARBA00004574"/>
    </source>
</evidence>
<dbReference type="HOGENOM" id="CLU_054798_0_1_1"/>
<feature type="region of interest" description="Disordered" evidence="4">
    <location>
        <begin position="201"/>
        <end position="222"/>
    </location>
</feature>
<evidence type="ECO:0000256" key="2">
    <source>
        <dbReference type="ARBA" id="ARBA00022454"/>
    </source>
</evidence>
<keyword evidence="7" id="KW-1185">Reference proteome</keyword>
<organism evidence="6 7">
    <name type="scientific">Coniosporium apollinis (strain CBS 100218)</name>
    <name type="common">Rock-inhabiting black yeast</name>
    <dbReference type="NCBI Taxonomy" id="1168221"/>
    <lineage>
        <taxon>Eukaryota</taxon>
        <taxon>Fungi</taxon>
        <taxon>Dikarya</taxon>
        <taxon>Ascomycota</taxon>
        <taxon>Pezizomycotina</taxon>
        <taxon>Dothideomycetes</taxon>
        <taxon>Dothideomycetes incertae sedis</taxon>
        <taxon>Coniosporium</taxon>
    </lineage>
</organism>
<dbReference type="GO" id="GO:0000781">
    <property type="term" value="C:chromosome, telomeric region"/>
    <property type="evidence" value="ECO:0007669"/>
    <property type="project" value="UniProtKB-SubCell"/>
</dbReference>
<evidence type="ECO:0000256" key="3">
    <source>
        <dbReference type="ARBA" id="ARBA00022895"/>
    </source>
</evidence>
<dbReference type="eggNOG" id="ENOG502RY83">
    <property type="taxonomic scope" value="Eukaryota"/>
</dbReference>
<accession>R7Z7A5</accession>
<evidence type="ECO:0000313" key="6">
    <source>
        <dbReference type="EMBL" id="EON69811.1"/>
    </source>
</evidence>
<dbReference type="Gene3D" id="2.40.50.140">
    <property type="entry name" value="Nucleic acid-binding proteins"/>
    <property type="match status" value="1"/>
</dbReference>
<dbReference type="AlphaFoldDB" id="R7Z7A5"/>
<dbReference type="InterPro" id="IPR012340">
    <property type="entry name" value="NA-bd_OB-fold"/>
</dbReference>
<keyword evidence="2" id="KW-0158">Chromosome</keyword>
<dbReference type="Pfam" id="PF10451">
    <property type="entry name" value="Stn1"/>
    <property type="match status" value="1"/>
</dbReference>
<dbReference type="EMBL" id="JH767632">
    <property type="protein sequence ID" value="EON69811.1"/>
    <property type="molecule type" value="Genomic_DNA"/>
</dbReference>
<proteinExistence type="predicted"/>
<evidence type="ECO:0000259" key="5">
    <source>
        <dbReference type="Pfam" id="PF10451"/>
    </source>
</evidence>
<evidence type="ECO:0000256" key="4">
    <source>
        <dbReference type="SAM" id="MobiDB-lite"/>
    </source>
</evidence>
<comment type="subcellular location">
    <subcellularLocation>
        <location evidence="1">Chromosome</location>
        <location evidence="1">Telomere</location>
    </subcellularLocation>
</comment>
<dbReference type="GeneID" id="19906385"/>
<sequence length="222" mass="24872">MTSRPSTSSASIVAPCYWSASPTYHTWVKLTAADIHALRAERGYEGQGVYFHLNHPIRYVRLVAPILAIDDPSPRLALLTLDDGSGATIEVKIQRLDPSVSSSVDCPSNTAVENVNIDARLGVFDVIVDGRRLDIGTVAKVKCSISEYRKTRQLELKRISLVDTTDEEARAWKELAVFRRQVLGKPWVLSAEEMKAVEEQVQRKKRKKRKDRERVSLRGTSG</sequence>
<dbReference type="OrthoDB" id="77828at2759"/>
<evidence type="ECO:0000313" key="7">
    <source>
        <dbReference type="Proteomes" id="UP000016924"/>
    </source>
</evidence>
<dbReference type="Proteomes" id="UP000016924">
    <property type="component" value="Unassembled WGS sequence"/>
</dbReference>
<dbReference type="RefSeq" id="XP_007785128.1">
    <property type="nucleotide sequence ID" value="XM_007786938.1"/>
</dbReference>
<gene>
    <name evidence="6" type="ORF">W97_09074</name>
</gene>
<dbReference type="OMA" id="FCFKASP"/>
<protein>
    <recommendedName>
        <fullName evidence="5">CST complex subunit Stn1 N-terminal domain-containing protein</fullName>
    </recommendedName>
</protein>
<feature type="domain" description="CST complex subunit Stn1 N-terminal" evidence="5">
    <location>
        <begin position="17"/>
        <end position="207"/>
    </location>
</feature>